<name>A0ABV6QLJ6_9ACTN</name>
<dbReference type="InterPro" id="IPR016874">
    <property type="entry name" value="TcmP-like"/>
</dbReference>
<evidence type="ECO:0000313" key="3">
    <source>
        <dbReference type="EMBL" id="MFC0625504.1"/>
    </source>
</evidence>
<dbReference type="PANTHER" id="PTHR43619">
    <property type="entry name" value="S-ADENOSYL-L-METHIONINE-DEPENDENT METHYLTRANSFERASE YKTD-RELATED"/>
    <property type="match status" value="1"/>
</dbReference>
<evidence type="ECO:0000256" key="1">
    <source>
        <dbReference type="ARBA" id="ARBA00022603"/>
    </source>
</evidence>
<comment type="caution">
    <text evidence="3">The sequence shown here is derived from an EMBL/GenBank/DDBJ whole genome shotgun (WGS) entry which is preliminary data.</text>
</comment>
<dbReference type="GO" id="GO:0032259">
    <property type="term" value="P:methylation"/>
    <property type="evidence" value="ECO:0007669"/>
    <property type="project" value="UniProtKB-KW"/>
</dbReference>
<organism evidence="3 4">
    <name type="scientific">Kribbella deserti</name>
    <dbReference type="NCBI Taxonomy" id="1926257"/>
    <lineage>
        <taxon>Bacteria</taxon>
        <taxon>Bacillati</taxon>
        <taxon>Actinomycetota</taxon>
        <taxon>Actinomycetes</taxon>
        <taxon>Propionibacteriales</taxon>
        <taxon>Kribbellaceae</taxon>
        <taxon>Kribbella</taxon>
    </lineage>
</organism>
<dbReference type="Gene3D" id="3.40.50.150">
    <property type="entry name" value="Vaccinia Virus protein VP39"/>
    <property type="match status" value="1"/>
</dbReference>
<dbReference type="PIRSF" id="PIRSF028177">
    <property type="entry name" value="Polyketide_synth_Omtfrase_TcmP"/>
    <property type="match status" value="1"/>
</dbReference>
<protein>
    <submittedName>
        <fullName evidence="3">Class I SAM-dependent methyltransferase</fullName>
    </submittedName>
</protein>
<dbReference type="SUPFAM" id="SSF53335">
    <property type="entry name" value="S-adenosyl-L-methionine-dependent methyltransferases"/>
    <property type="match status" value="1"/>
</dbReference>
<dbReference type="Pfam" id="PF04072">
    <property type="entry name" value="LCM"/>
    <property type="match status" value="1"/>
</dbReference>
<dbReference type="PANTHER" id="PTHR43619:SF2">
    <property type="entry name" value="S-ADENOSYL-L-METHIONINE-DEPENDENT METHYLTRANSFERASES SUPERFAMILY PROTEIN"/>
    <property type="match status" value="1"/>
</dbReference>
<dbReference type="Proteomes" id="UP001589890">
    <property type="component" value="Unassembled WGS sequence"/>
</dbReference>
<keyword evidence="1 3" id="KW-0489">Methyltransferase</keyword>
<evidence type="ECO:0000256" key="2">
    <source>
        <dbReference type="ARBA" id="ARBA00022679"/>
    </source>
</evidence>
<dbReference type="EMBL" id="JBHLTC010000018">
    <property type="protein sequence ID" value="MFC0625504.1"/>
    <property type="molecule type" value="Genomic_DNA"/>
</dbReference>
<dbReference type="RefSeq" id="WP_380047987.1">
    <property type="nucleotide sequence ID" value="NZ_JBHLTC010000018.1"/>
</dbReference>
<dbReference type="GO" id="GO:0008168">
    <property type="term" value="F:methyltransferase activity"/>
    <property type="evidence" value="ECO:0007669"/>
    <property type="project" value="UniProtKB-KW"/>
</dbReference>
<dbReference type="InterPro" id="IPR007213">
    <property type="entry name" value="Ppm1/Ppm2/Tcmp"/>
</dbReference>
<gene>
    <name evidence="3" type="ORF">ACFFGN_15590</name>
</gene>
<dbReference type="InterPro" id="IPR029063">
    <property type="entry name" value="SAM-dependent_MTases_sf"/>
</dbReference>
<evidence type="ECO:0000313" key="4">
    <source>
        <dbReference type="Proteomes" id="UP001589890"/>
    </source>
</evidence>
<reference evidence="3 4" key="1">
    <citation type="submission" date="2024-09" db="EMBL/GenBank/DDBJ databases">
        <authorList>
            <person name="Sun Q."/>
            <person name="Mori K."/>
        </authorList>
    </citation>
    <scope>NUCLEOTIDE SEQUENCE [LARGE SCALE GENOMIC DNA]</scope>
    <source>
        <strain evidence="3 4">CGMCC 1.15906</strain>
    </source>
</reference>
<proteinExistence type="predicted"/>
<accession>A0ABV6QLJ6</accession>
<keyword evidence="4" id="KW-1185">Reference proteome</keyword>
<keyword evidence="2" id="KW-0808">Transferase</keyword>
<sequence length="270" mass="30342">MEKVQFTEEQSTMLATLYGRALDARSAEPILGDPTAQEAVARIDYDFGKFGMGPDQALAIALRARVFDRWTRDFIDLHPEGMVVHLGCGMDGRVYRVDPPSSVLWFDVDYPETIDVRKRLYPERASYQQLGSSVLDLNWLDYLPADRPTLVLGEGLTMYLDPVGAPALLSALVRYLPSGEMAFDFYSRSGLKAQKLNSIIRRAGATLTWGIDDASELEPLGLKPAERFGVLDFITPEVLERASRGIRAQMWLARRIPYVANMGQLLRFTF</sequence>